<sequence>METDEFTGNKTIESISMDSSHLYYLHSSDYPGMSLVNSIFNGKGYEGWRRSVLIALSVKNKTGFINGSCVSPVTDSQNFKAPSMKRSQVLGESQDDT</sequence>
<dbReference type="PANTHER" id="PTHR37610">
    <property type="entry name" value="CCHC-TYPE DOMAIN-CONTAINING PROTEIN"/>
    <property type="match status" value="1"/>
</dbReference>
<proteinExistence type="predicted"/>
<dbReference type="Pfam" id="PF14244">
    <property type="entry name" value="Retrotran_gag_3"/>
    <property type="match status" value="1"/>
</dbReference>
<evidence type="ECO:0000313" key="2">
    <source>
        <dbReference type="EMBL" id="KAJ8531451.1"/>
    </source>
</evidence>
<dbReference type="OrthoDB" id="1302231at2759"/>
<dbReference type="InterPro" id="IPR029472">
    <property type="entry name" value="Copia-like_N"/>
</dbReference>
<keyword evidence="3" id="KW-1185">Reference proteome</keyword>
<evidence type="ECO:0000259" key="1">
    <source>
        <dbReference type="Pfam" id="PF14244"/>
    </source>
</evidence>
<gene>
    <name evidence="2" type="ORF">K7X08_026885</name>
</gene>
<dbReference type="Proteomes" id="UP001152561">
    <property type="component" value="Unassembled WGS sequence"/>
</dbReference>
<evidence type="ECO:0000313" key="3">
    <source>
        <dbReference type="Proteomes" id="UP001152561"/>
    </source>
</evidence>
<dbReference type="PANTHER" id="PTHR37610:SF6">
    <property type="entry name" value="GAG-POLYPEPTIDE OF LTR COPIA-TYPE-RELATED"/>
    <property type="match status" value="1"/>
</dbReference>
<comment type="caution">
    <text evidence="2">The sequence shown here is derived from an EMBL/GenBank/DDBJ whole genome shotgun (WGS) entry which is preliminary data.</text>
</comment>
<dbReference type="AlphaFoldDB" id="A0A9Q1L9R7"/>
<protein>
    <recommendedName>
        <fullName evidence="1">Retrotransposon Copia-like N-terminal domain-containing protein</fullName>
    </recommendedName>
</protein>
<organism evidence="2 3">
    <name type="scientific">Anisodus acutangulus</name>
    <dbReference type="NCBI Taxonomy" id="402998"/>
    <lineage>
        <taxon>Eukaryota</taxon>
        <taxon>Viridiplantae</taxon>
        <taxon>Streptophyta</taxon>
        <taxon>Embryophyta</taxon>
        <taxon>Tracheophyta</taxon>
        <taxon>Spermatophyta</taxon>
        <taxon>Magnoliopsida</taxon>
        <taxon>eudicotyledons</taxon>
        <taxon>Gunneridae</taxon>
        <taxon>Pentapetalae</taxon>
        <taxon>asterids</taxon>
        <taxon>lamiids</taxon>
        <taxon>Solanales</taxon>
        <taxon>Solanaceae</taxon>
        <taxon>Solanoideae</taxon>
        <taxon>Hyoscyameae</taxon>
        <taxon>Anisodus</taxon>
    </lineage>
</organism>
<dbReference type="EMBL" id="JAJAGQ010000021">
    <property type="protein sequence ID" value="KAJ8531451.1"/>
    <property type="molecule type" value="Genomic_DNA"/>
</dbReference>
<feature type="domain" description="Retrotransposon Copia-like N-terminal" evidence="1">
    <location>
        <begin position="26"/>
        <end position="72"/>
    </location>
</feature>
<name>A0A9Q1L9R7_9SOLA</name>
<accession>A0A9Q1L9R7</accession>
<reference evidence="3" key="1">
    <citation type="journal article" date="2023" name="Proc. Natl. Acad. Sci. U.S.A.">
        <title>Genomic and structural basis for evolution of tropane alkaloid biosynthesis.</title>
        <authorList>
            <person name="Wanga Y.-J."/>
            <person name="Taina T."/>
            <person name="Yua J.-Y."/>
            <person name="Lia J."/>
            <person name="Xua B."/>
            <person name="Chenc J."/>
            <person name="D'Auriad J.C."/>
            <person name="Huanga J.-P."/>
            <person name="Huanga S.-X."/>
        </authorList>
    </citation>
    <scope>NUCLEOTIDE SEQUENCE [LARGE SCALE GENOMIC DNA]</scope>
    <source>
        <strain evidence="3">cv. KIB-2019</strain>
    </source>
</reference>